<dbReference type="EMBL" id="CM056741">
    <property type="protein sequence ID" value="KAJ8683293.1"/>
    <property type="molecule type" value="Genomic_DNA"/>
</dbReference>
<gene>
    <name evidence="1" type="ORF">QAD02_019085</name>
</gene>
<dbReference type="Proteomes" id="UP001239111">
    <property type="component" value="Chromosome 1"/>
</dbReference>
<protein>
    <submittedName>
        <fullName evidence="1">Uncharacterized protein</fullName>
    </submittedName>
</protein>
<reference evidence="1" key="1">
    <citation type="submission" date="2023-04" db="EMBL/GenBank/DDBJ databases">
        <title>A chromosome-level genome assembly of the parasitoid wasp Eretmocerus hayati.</title>
        <authorList>
            <person name="Zhong Y."/>
            <person name="Liu S."/>
            <person name="Liu Y."/>
        </authorList>
    </citation>
    <scope>NUCLEOTIDE SEQUENCE</scope>
    <source>
        <strain evidence="1">ZJU_SS_LIU_2023</strain>
    </source>
</reference>
<organism evidence="1 2">
    <name type="scientific">Eretmocerus hayati</name>
    <dbReference type="NCBI Taxonomy" id="131215"/>
    <lineage>
        <taxon>Eukaryota</taxon>
        <taxon>Metazoa</taxon>
        <taxon>Ecdysozoa</taxon>
        <taxon>Arthropoda</taxon>
        <taxon>Hexapoda</taxon>
        <taxon>Insecta</taxon>
        <taxon>Pterygota</taxon>
        <taxon>Neoptera</taxon>
        <taxon>Endopterygota</taxon>
        <taxon>Hymenoptera</taxon>
        <taxon>Apocrita</taxon>
        <taxon>Proctotrupomorpha</taxon>
        <taxon>Chalcidoidea</taxon>
        <taxon>Aphelinidae</taxon>
        <taxon>Aphelininae</taxon>
        <taxon>Eretmocerus</taxon>
    </lineage>
</organism>
<proteinExistence type="predicted"/>
<accession>A0ACC2PJR7</accession>
<name>A0ACC2PJR7_9HYME</name>
<comment type="caution">
    <text evidence="1">The sequence shown here is derived from an EMBL/GenBank/DDBJ whole genome shotgun (WGS) entry which is preliminary data.</text>
</comment>
<evidence type="ECO:0000313" key="1">
    <source>
        <dbReference type="EMBL" id="KAJ8683293.1"/>
    </source>
</evidence>
<keyword evidence="2" id="KW-1185">Reference proteome</keyword>
<sequence>MENVTSRGLLGFQELTLSSIDYTLFGSLILLSLIIGLYFGFFSDQNSTKEYLFGGKNMGYVPVATSMLAGHVSGITLLGVPTEVYQHGSTYFLITLTVVITCLVISWLFLPVFYKLQLPSTYEYLEMRFSKRIRSLASLLYIISLVIYIPIVVYVPVLAFSQLTGYSLYLVTPVLCSICIIYTSLGGVKAVIWTDTIQFIFTMGGLLAVFFIGLNAVGGLSSAWNIASMGNRTMIFDMNPSLYVRKSFWGMTISYTAIFLTHLGVSQNCVQRFLSMPSERNARKALLLLAIGMIVMKIVCGLTGIAMYAWYRDCDPLKAKIVKRSDQILPYYVMDTVGHLSGLPGIFLAGLVSCALSTMSAALNTLAGTIYDDFIEPRLPESANKELRATRIMKVTAVLVGLLGMTGTFLVQHLGTIFEVSVSIRSVVEGPLLGLFITGMLLPWVGRRGALWGSLVSITAMLILVIGNRWASYRGQLRQHHAPLPTSIEGCSTETLIQLVQQSIINTTTSSMTTTIMTTTIDGSVQQMEDDDEPFFLFRVSMLHFSMMGTLVMIVTALVTSLVSGENNLSMTSAKKVNPDLYCTLVHKFLPKMEYKEVPKNEIFKMESKIISEKHA</sequence>
<evidence type="ECO:0000313" key="2">
    <source>
        <dbReference type="Proteomes" id="UP001239111"/>
    </source>
</evidence>